<dbReference type="InterPro" id="IPR058533">
    <property type="entry name" value="Cation_efflux_TM"/>
</dbReference>
<dbReference type="InterPro" id="IPR006121">
    <property type="entry name" value="HMA_dom"/>
</dbReference>
<evidence type="ECO:0000313" key="8">
    <source>
        <dbReference type="EMBL" id="MBR9650633.1"/>
    </source>
</evidence>
<keyword evidence="9" id="KW-1185">Reference proteome</keyword>
<evidence type="ECO:0000256" key="1">
    <source>
        <dbReference type="ARBA" id="ARBA00004141"/>
    </source>
</evidence>
<dbReference type="Pfam" id="PF01545">
    <property type="entry name" value="Cation_efflux"/>
    <property type="match status" value="1"/>
</dbReference>
<dbReference type="Gene3D" id="3.30.70.100">
    <property type="match status" value="1"/>
</dbReference>
<dbReference type="SUPFAM" id="SSF55008">
    <property type="entry name" value="HMA, heavy metal-associated domain"/>
    <property type="match status" value="1"/>
</dbReference>
<evidence type="ECO:0000256" key="6">
    <source>
        <dbReference type="SAM" id="Phobius"/>
    </source>
</evidence>
<keyword evidence="2 6" id="KW-0812">Transmembrane</keyword>
<dbReference type="EMBL" id="JADMKU010000004">
    <property type="protein sequence ID" value="MBR9650633.1"/>
    <property type="molecule type" value="Genomic_DNA"/>
</dbReference>
<keyword evidence="5 6" id="KW-0472">Membrane</keyword>
<gene>
    <name evidence="8" type="ORF">IT775_05805</name>
</gene>
<feature type="transmembrane region" description="Helical" evidence="6">
    <location>
        <begin position="73"/>
        <end position="95"/>
    </location>
</feature>
<feature type="domain" description="Cation efflux protein transmembrane" evidence="7">
    <location>
        <begin position="74"/>
        <end position="252"/>
    </location>
</feature>
<feature type="transmembrane region" description="Helical" evidence="6">
    <location>
        <begin position="136"/>
        <end position="156"/>
    </location>
</feature>
<evidence type="ECO:0000313" key="9">
    <source>
        <dbReference type="Proteomes" id="UP001195941"/>
    </source>
</evidence>
<evidence type="ECO:0000259" key="7">
    <source>
        <dbReference type="Pfam" id="PF01545"/>
    </source>
</evidence>
<dbReference type="Gene3D" id="1.20.1510.10">
    <property type="entry name" value="Cation efflux protein transmembrane domain"/>
    <property type="match status" value="1"/>
</dbReference>
<keyword evidence="3" id="KW-0813">Transport</keyword>
<evidence type="ECO:0000256" key="4">
    <source>
        <dbReference type="ARBA" id="ARBA00022989"/>
    </source>
</evidence>
<feature type="transmembrane region" description="Helical" evidence="6">
    <location>
        <begin position="162"/>
        <end position="183"/>
    </location>
</feature>
<organism evidence="8 9">
    <name type="scientific">Thalassovita aquimarina</name>
    <dbReference type="NCBI Taxonomy" id="2785917"/>
    <lineage>
        <taxon>Bacteria</taxon>
        <taxon>Pseudomonadati</taxon>
        <taxon>Pseudomonadota</taxon>
        <taxon>Alphaproteobacteria</taxon>
        <taxon>Rhodobacterales</taxon>
        <taxon>Roseobacteraceae</taxon>
        <taxon>Thalassovita</taxon>
    </lineage>
</organism>
<keyword evidence="3" id="KW-0406">Ion transport</keyword>
<feature type="transmembrane region" description="Helical" evidence="6">
    <location>
        <begin position="204"/>
        <end position="221"/>
    </location>
</feature>
<comment type="subcellular location">
    <subcellularLocation>
        <location evidence="1">Membrane</location>
        <topology evidence="1">Multi-pass membrane protein</topology>
    </subcellularLocation>
</comment>
<keyword evidence="3" id="KW-0864">Zinc transport</keyword>
<feature type="transmembrane region" description="Helical" evidence="6">
    <location>
        <begin position="107"/>
        <end position="124"/>
    </location>
</feature>
<evidence type="ECO:0000256" key="5">
    <source>
        <dbReference type="ARBA" id="ARBA00023136"/>
    </source>
</evidence>
<protein>
    <submittedName>
        <fullName evidence="8">Cation transporter</fullName>
    </submittedName>
</protein>
<sequence length="256" mass="26836">MDCGSCAAKVEKAARAAGARDPEISLSTQELHLSDAAEPLLSRIEQSVTEAGYGLERLQGAGPAHLDPAYRRALWIVVILNLGYGVAEAIGGYIAGSQALKADALDFVGDGLITLLAVIATGWRPAWRARTALMQGIFLALMGLGVIGNTAVKVFTGAPVEAGIMGVMGLIALVVNVAAALVLMPHRQGDANLRAVWLFSRNDAIGNAAIVVAALAVGWTGQRWPDLITAFAIAGLFLHSAWIIIRHARQELRSAG</sequence>
<evidence type="ECO:0000256" key="3">
    <source>
        <dbReference type="ARBA" id="ARBA00022906"/>
    </source>
</evidence>
<feature type="transmembrane region" description="Helical" evidence="6">
    <location>
        <begin position="227"/>
        <end position="245"/>
    </location>
</feature>
<accession>A0ABS5HNY4</accession>
<keyword evidence="4 6" id="KW-1133">Transmembrane helix</keyword>
<dbReference type="CDD" id="cd00371">
    <property type="entry name" value="HMA"/>
    <property type="match status" value="1"/>
</dbReference>
<dbReference type="PANTHER" id="PTHR11562">
    <property type="entry name" value="CATION EFFLUX PROTEIN/ ZINC TRANSPORTER"/>
    <property type="match status" value="1"/>
</dbReference>
<dbReference type="InterPro" id="IPR050681">
    <property type="entry name" value="CDF/SLC30A"/>
</dbReference>
<dbReference type="Proteomes" id="UP001195941">
    <property type="component" value="Unassembled WGS sequence"/>
</dbReference>
<dbReference type="PANTHER" id="PTHR11562:SF17">
    <property type="entry name" value="RE54080P-RELATED"/>
    <property type="match status" value="1"/>
</dbReference>
<comment type="caution">
    <text evidence="8">The sequence shown here is derived from an EMBL/GenBank/DDBJ whole genome shotgun (WGS) entry which is preliminary data.</text>
</comment>
<dbReference type="InterPro" id="IPR027469">
    <property type="entry name" value="Cation_efflux_TMD_sf"/>
</dbReference>
<dbReference type="SUPFAM" id="SSF161111">
    <property type="entry name" value="Cation efflux protein transmembrane domain-like"/>
    <property type="match status" value="1"/>
</dbReference>
<name>A0ABS5HNY4_9RHOB</name>
<evidence type="ECO:0000256" key="2">
    <source>
        <dbReference type="ARBA" id="ARBA00022692"/>
    </source>
</evidence>
<keyword evidence="3" id="KW-0862">Zinc</keyword>
<reference evidence="8 9" key="1">
    <citation type="journal article" date="2021" name="Arch. Microbiol.">
        <title>Thalassobius aquimarinus sp. nov., isolated from the Sea of Japan seashore.</title>
        <authorList>
            <person name="Kurilenko V.V."/>
            <person name="Romanenko L.A."/>
            <person name="Chernysheva N.Y."/>
            <person name="Velansky P.V."/>
            <person name="Tekutyeva L.A."/>
            <person name="Isaeva M.P."/>
            <person name="Mikhailov V.V."/>
        </authorList>
    </citation>
    <scope>NUCLEOTIDE SEQUENCE [LARGE SCALE GENOMIC DNA]</scope>
    <source>
        <strain evidence="8 9">KMM 8518</strain>
    </source>
</reference>
<dbReference type="InterPro" id="IPR036163">
    <property type="entry name" value="HMA_dom_sf"/>
</dbReference>
<proteinExistence type="predicted"/>